<reference evidence="4 5" key="1">
    <citation type="submission" date="2019-09" db="EMBL/GenBank/DDBJ databases">
        <title>Chitinophaga ginsengihumi sp. nov., isolated from soil of ginseng rhizosphere.</title>
        <authorList>
            <person name="Lee J."/>
        </authorList>
    </citation>
    <scope>NUCLEOTIDE SEQUENCE [LARGE SCALE GENOMIC DNA]</scope>
    <source>
        <strain evidence="4 5">BN140078</strain>
    </source>
</reference>
<dbReference type="InterPro" id="IPR050708">
    <property type="entry name" value="T6SS_VgrG/RHS"/>
</dbReference>
<name>A0A5B2VLY4_9BACT</name>
<feature type="chain" id="PRO_5023106783" evidence="2">
    <location>
        <begin position="20"/>
        <end position="1466"/>
    </location>
</feature>
<dbReference type="Gene3D" id="2.180.10.10">
    <property type="entry name" value="RHS repeat-associated core"/>
    <property type="match status" value="2"/>
</dbReference>
<feature type="region of interest" description="Disordered" evidence="1">
    <location>
        <begin position="1299"/>
        <end position="1335"/>
    </location>
</feature>
<dbReference type="Pfam" id="PF20041">
    <property type="entry name" value="DUF6443"/>
    <property type="match status" value="1"/>
</dbReference>
<evidence type="ECO:0000313" key="5">
    <source>
        <dbReference type="Proteomes" id="UP000324611"/>
    </source>
</evidence>
<feature type="compositionally biased region" description="Polar residues" evidence="1">
    <location>
        <begin position="1301"/>
        <end position="1319"/>
    </location>
</feature>
<dbReference type="InterPro" id="IPR022385">
    <property type="entry name" value="Rhs_assc_core"/>
</dbReference>
<feature type="signal peptide" evidence="2">
    <location>
        <begin position="1"/>
        <end position="19"/>
    </location>
</feature>
<dbReference type="NCBIfam" id="TIGR03696">
    <property type="entry name" value="Rhs_assc_core"/>
    <property type="match status" value="1"/>
</dbReference>
<dbReference type="RefSeq" id="WP_149840408.1">
    <property type="nucleotide sequence ID" value="NZ_VUOC01000004.1"/>
</dbReference>
<dbReference type="PANTHER" id="PTHR32305">
    <property type="match status" value="1"/>
</dbReference>
<protein>
    <submittedName>
        <fullName evidence="4">RHS repeat-associated core domain-containing protein</fullName>
    </submittedName>
</protein>
<feature type="region of interest" description="Disordered" evidence="1">
    <location>
        <begin position="953"/>
        <end position="984"/>
    </location>
</feature>
<organism evidence="4 5">
    <name type="scientific">Chitinophaga agrisoli</name>
    <dbReference type="NCBI Taxonomy" id="2607653"/>
    <lineage>
        <taxon>Bacteria</taxon>
        <taxon>Pseudomonadati</taxon>
        <taxon>Bacteroidota</taxon>
        <taxon>Chitinophagia</taxon>
        <taxon>Chitinophagales</taxon>
        <taxon>Chitinophagaceae</taxon>
        <taxon>Chitinophaga</taxon>
    </lineage>
</organism>
<evidence type="ECO:0000256" key="2">
    <source>
        <dbReference type="SAM" id="SignalP"/>
    </source>
</evidence>
<gene>
    <name evidence="4" type="ORF">F0L74_23775</name>
</gene>
<evidence type="ECO:0000259" key="3">
    <source>
        <dbReference type="Pfam" id="PF20041"/>
    </source>
</evidence>
<dbReference type="InterPro" id="IPR045619">
    <property type="entry name" value="DUF6443"/>
</dbReference>
<evidence type="ECO:0000313" key="4">
    <source>
        <dbReference type="EMBL" id="KAA2239229.1"/>
    </source>
</evidence>
<dbReference type="PANTHER" id="PTHR32305:SF15">
    <property type="entry name" value="PROTEIN RHSA-RELATED"/>
    <property type="match status" value="1"/>
</dbReference>
<reference evidence="4 5" key="2">
    <citation type="submission" date="2019-09" db="EMBL/GenBank/DDBJ databases">
        <authorList>
            <person name="Jin C."/>
        </authorList>
    </citation>
    <scope>NUCLEOTIDE SEQUENCE [LARGE SCALE GENOMIC DNA]</scope>
    <source>
        <strain evidence="4 5">BN140078</strain>
    </source>
</reference>
<keyword evidence="5" id="KW-1185">Reference proteome</keyword>
<keyword evidence="2" id="KW-0732">Signal</keyword>
<accession>A0A5B2VLY4</accession>
<dbReference type="Proteomes" id="UP000324611">
    <property type="component" value="Unassembled WGS sequence"/>
</dbReference>
<dbReference type="EMBL" id="VUOC01000004">
    <property type="protein sequence ID" value="KAA2239229.1"/>
    <property type="molecule type" value="Genomic_DNA"/>
</dbReference>
<evidence type="ECO:0000256" key="1">
    <source>
        <dbReference type="SAM" id="MobiDB-lite"/>
    </source>
</evidence>
<sequence>MKKISTVLCLLFVTGSAFAQNVPNTSTRPVATANTVPSAYTNTTINYIRAWEPSMPAADPAAVSASTDVNAVKQSTQYFDGLGRPLQTVTKAITPGARDLVAPVVYDAFGREQYKYLPYVPKTGNTNDGKFKADPFNGQKAFYQDATLAPGAAGESIYYGQTEYESSPLDRVSKTYAAGNSWAKEGGSHPVTLQYQVNTAADGVRIWDLAAGATIPTSGTNRVYTVGTLYKNIIKDERGLRVVEFKDNEGRVVMKRVEITTGAADGHTGWLCTYYVYDDLGNLRFVIPPKAVGLISASWVISQSIADELCFQYQYDGRNRMILKKVPGAATVEMVYDVRDRPVFSRDGNLKNASKWMATFYDGLNRPTMTALYNSAATRDALQASMNSATGNSQSIGYTFPGTADLVVANYDGRAEYEATNSISFVNGFESGTGEMLAEINPSANDGVTNITVTNPLPNIPASALTPLTYTFYDDYSFTGKENAVTGDFTKPQYSGSSYAEVITTTSSMTKGLVTGSKVRVLGTDQWLTTTVYYTDKGRTLQTIADNISGGKDIVTSLYDFSGKLLSTYLRHNNPRSGTTPQTTVMTQQLYDAAGRVTAIKKQMNDAGAVKTIAENSYDELGQLRTKRLGVTGASTQLETLNYEYNLRGWLKSINKAFVSTIASTANWFGQDLSYDYGYTSNQYNGNIAGIKWKSKSNGIQRSYGYSYDNANRLTAADYTQQNNGSSSWTKDQMDFSVSNLTYDANGNIITMNQMGMIGAQPPQLIDQLSYRYKISEASNRLAAVGDTKATASAKLGDFINGANTGDDYDYDVNGNLSMDLNKGISSITYNHLNLPELITVTGKGSVQYKYDATGRKLQKVVTDNLGTTPKIITTTYIDGLVYQNDTLQFLAHEEGRIRTVFKTGNPVSYVYDYFLKDHLGNVRTVLTEQTDFSMYTATMETESAAKEAALFSNTEETRTDKPAGYPQDETSPQNKSVAKLSAKEGGKKIGPSIVLRVMAGDTIQIGARTFYKSVGPGNNKPATPEDMVASLLSALGGGAAAAAEHGARQADQLSPFRNFNSNDYQRLKEKDPDQNRADKPKAYLNFALFDEQFNLVEDNSGVRQVKGEPDELQTLAVDKMVVKKSGFLYAYTSNETTQDVFFDNVTLGVASGPLLEETHYYPFGLTMAAISSNALKGMNYPENRMKYNGKELQNNEFGDGTGLEWYDYGARMYDQQIGRWHAPDPMAFKYTSVSVYSYVADNPVMLVDPDGMEIEWKKGDGVTRKDVREAKRLARAARRESSAFNKVYKDLKRSDHLHTITVTKNEPQKDGNSNSNTEAKGGNENITEKGDGTNITFDLNDRKWDLPDQSASTQQTLVLGHELGHAWEIDNGLVKAAPGEFKGNIMEFDKVNRHIDQKMEWRKGVETSASHIENIMRAQLIGGDRLRQFYQAPSWKGDRWPTVKPGFDYNNVSPGYFDLLKLRTK</sequence>
<feature type="domain" description="DUF6443" evidence="3">
    <location>
        <begin position="62"/>
        <end position="196"/>
    </location>
</feature>
<comment type="caution">
    <text evidence="4">The sequence shown here is derived from an EMBL/GenBank/DDBJ whole genome shotgun (WGS) entry which is preliminary data.</text>
</comment>
<proteinExistence type="predicted"/>